<dbReference type="Proteomes" id="UP001497497">
    <property type="component" value="Unassembled WGS sequence"/>
</dbReference>
<dbReference type="EMBL" id="CAXITT010000034">
    <property type="protein sequence ID" value="CAL1528545.1"/>
    <property type="molecule type" value="Genomic_DNA"/>
</dbReference>
<proteinExistence type="predicted"/>
<keyword evidence="2" id="KW-1185">Reference proteome</keyword>
<protein>
    <submittedName>
        <fullName evidence="1">Uncharacterized protein</fullName>
    </submittedName>
</protein>
<reference evidence="1 2" key="1">
    <citation type="submission" date="2024-04" db="EMBL/GenBank/DDBJ databases">
        <authorList>
            <consortium name="Genoscope - CEA"/>
            <person name="William W."/>
        </authorList>
    </citation>
    <scope>NUCLEOTIDE SEQUENCE [LARGE SCALE GENOMIC DNA]</scope>
</reference>
<sequence length="197" mass="21491">MLFVNGGFVDITLHNDKFTSTFSLTYYGYIGFFSKISGADSPPVCKFSYLFEMPNITVTSTTCPDLNITEYGDSFECSVEGSTILECQRMGRNSSCDNNKSWTVLYMNMTSLKQCAGICSVNINETINTFYLVNMTVVPESACTRPKYSTATEITKSITTLSKTSTPTPSSSVPLHIISQSTEPDSLSTANVALSAL</sequence>
<comment type="caution">
    <text evidence="1">The sequence shown here is derived from an EMBL/GenBank/DDBJ whole genome shotgun (WGS) entry which is preliminary data.</text>
</comment>
<organism evidence="1 2">
    <name type="scientific">Lymnaea stagnalis</name>
    <name type="common">Great pond snail</name>
    <name type="synonym">Helix stagnalis</name>
    <dbReference type="NCBI Taxonomy" id="6523"/>
    <lineage>
        <taxon>Eukaryota</taxon>
        <taxon>Metazoa</taxon>
        <taxon>Spiralia</taxon>
        <taxon>Lophotrochozoa</taxon>
        <taxon>Mollusca</taxon>
        <taxon>Gastropoda</taxon>
        <taxon>Heterobranchia</taxon>
        <taxon>Euthyneura</taxon>
        <taxon>Panpulmonata</taxon>
        <taxon>Hygrophila</taxon>
        <taxon>Lymnaeoidea</taxon>
        <taxon>Lymnaeidae</taxon>
        <taxon>Lymnaea</taxon>
    </lineage>
</organism>
<evidence type="ECO:0000313" key="2">
    <source>
        <dbReference type="Proteomes" id="UP001497497"/>
    </source>
</evidence>
<evidence type="ECO:0000313" key="1">
    <source>
        <dbReference type="EMBL" id="CAL1528545.1"/>
    </source>
</evidence>
<dbReference type="AlphaFoldDB" id="A0AAV2H4H1"/>
<gene>
    <name evidence="1" type="ORF">GSLYS_00002715001</name>
</gene>
<name>A0AAV2H4H1_LYMST</name>
<accession>A0AAV2H4H1</accession>